<dbReference type="Proteomes" id="UP000242700">
    <property type="component" value="Unassembled WGS sequence"/>
</dbReference>
<sequence length="175" mass="20613">MKLGLGRNEVRIVDYNSDWKAESERVKKDLMESTGLEENRIEHIGSTAIKAMPAKPIIDLLVGVDNLESVDKPLLQSFKKAGFLRLKVERPGEIVLAKFEDDSYQVKTHYIHLVEYQKPLWKNLIFFRDYLNSNEYARHRYLNIKEEFLRSNSLGIREYTDYKEAFVKEIIDKRT</sequence>
<dbReference type="STRING" id="586411.SAMN05216187_10511"/>
<reference evidence="2" key="1">
    <citation type="submission" date="2016-10" db="EMBL/GenBank/DDBJ databases">
        <authorList>
            <person name="Varghese N."/>
            <person name="Submissions S."/>
        </authorList>
    </citation>
    <scope>NUCLEOTIDE SEQUENCE [LARGE SCALE GENOMIC DNA]</scope>
    <source>
        <strain evidence="2">CGMCC 1.8911</strain>
    </source>
</reference>
<dbReference type="PANTHER" id="PTHR34822:SF1">
    <property type="entry name" value="GRPB FAMILY PROTEIN"/>
    <property type="match status" value="1"/>
</dbReference>
<dbReference type="RefSeq" id="WP_092596836.1">
    <property type="nucleotide sequence ID" value="NZ_FNFI01000005.1"/>
</dbReference>
<accession>A0A1G8ZBA4</accession>
<name>A0A1G8ZBA4_9STAP</name>
<dbReference type="OrthoDB" id="9799092at2"/>
<dbReference type="AlphaFoldDB" id="A0A1G8ZBA4"/>
<evidence type="ECO:0000313" key="2">
    <source>
        <dbReference type="Proteomes" id="UP000242700"/>
    </source>
</evidence>
<dbReference type="PANTHER" id="PTHR34822">
    <property type="entry name" value="GRPB DOMAIN PROTEIN (AFU_ORTHOLOGUE AFUA_1G01530)"/>
    <property type="match status" value="1"/>
</dbReference>
<dbReference type="GO" id="GO:0016740">
    <property type="term" value="F:transferase activity"/>
    <property type="evidence" value="ECO:0007669"/>
    <property type="project" value="UniProtKB-KW"/>
</dbReference>
<evidence type="ECO:0000313" key="1">
    <source>
        <dbReference type="EMBL" id="SDK12307.1"/>
    </source>
</evidence>
<organism evidence="1 2">
    <name type="scientific">Jeotgalicoccus aerolatus</name>
    <dbReference type="NCBI Taxonomy" id="709510"/>
    <lineage>
        <taxon>Bacteria</taxon>
        <taxon>Bacillati</taxon>
        <taxon>Bacillota</taxon>
        <taxon>Bacilli</taxon>
        <taxon>Bacillales</taxon>
        <taxon>Staphylococcaceae</taxon>
        <taxon>Jeotgalicoccus</taxon>
    </lineage>
</organism>
<dbReference type="EMBL" id="FNFI01000005">
    <property type="protein sequence ID" value="SDK12307.1"/>
    <property type="molecule type" value="Genomic_DNA"/>
</dbReference>
<dbReference type="InterPro" id="IPR043519">
    <property type="entry name" value="NT_sf"/>
</dbReference>
<dbReference type="InterPro" id="IPR007344">
    <property type="entry name" value="GrpB/CoaE"/>
</dbReference>
<dbReference type="Pfam" id="PF04229">
    <property type="entry name" value="GrpB"/>
    <property type="match status" value="1"/>
</dbReference>
<dbReference type="Gene3D" id="3.30.460.10">
    <property type="entry name" value="Beta Polymerase, domain 2"/>
    <property type="match status" value="1"/>
</dbReference>
<gene>
    <name evidence="1" type="ORF">SAMN05216187_10511</name>
</gene>
<keyword evidence="1" id="KW-0808">Transferase</keyword>
<protein>
    <submittedName>
        <fullName evidence="1">GrpB domain, predicted nucleotidyltransferase, UPF0157 family</fullName>
    </submittedName>
</protein>
<proteinExistence type="predicted"/>
<dbReference type="SUPFAM" id="SSF81301">
    <property type="entry name" value="Nucleotidyltransferase"/>
    <property type="match status" value="1"/>
</dbReference>